<sequence length="66" mass="8387">MYIQEHKNIYVIKYNHTFYYAMDFKRMDWINGICYMTFLQVDTGKWFTFERNRIKWMEKEQQNLVS</sequence>
<organism evidence="1 2">
    <name type="scientific">Niallia circulans</name>
    <name type="common">Bacillus circulans</name>
    <dbReference type="NCBI Taxonomy" id="1397"/>
    <lineage>
        <taxon>Bacteria</taxon>
        <taxon>Bacillati</taxon>
        <taxon>Bacillota</taxon>
        <taxon>Bacilli</taxon>
        <taxon>Bacillales</taxon>
        <taxon>Bacillaceae</taxon>
        <taxon>Niallia</taxon>
    </lineage>
</organism>
<proteinExistence type="predicted"/>
<dbReference type="PATRIC" id="fig|1397.4.peg.1515"/>
<name>A0A0J1IGJ3_NIACI</name>
<accession>A0A0J1IGJ3</accession>
<gene>
    <name evidence="1" type="ORF">ABW02_16595</name>
</gene>
<evidence type="ECO:0000313" key="2">
    <source>
        <dbReference type="Proteomes" id="UP000036045"/>
    </source>
</evidence>
<dbReference type="OrthoDB" id="2910806at2"/>
<comment type="caution">
    <text evidence="1">The sequence shown here is derived from an EMBL/GenBank/DDBJ whole genome shotgun (WGS) entry which is preliminary data.</text>
</comment>
<dbReference type="GeneID" id="56349620"/>
<dbReference type="AlphaFoldDB" id="A0A0J1IGJ3"/>
<keyword evidence="2" id="KW-1185">Reference proteome</keyword>
<dbReference type="Proteomes" id="UP000036045">
    <property type="component" value="Unassembled WGS sequence"/>
</dbReference>
<evidence type="ECO:0000313" key="1">
    <source>
        <dbReference type="EMBL" id="KLV25057.1"/>
    </source>
</evidence>
<protein>
    <submittedName>
        <fullName evidence="1">Uncharacterized protein</fullName>
    </submittedName>
</protein>
<dbReference type="EMBL" id="LDPH01000018">
    <property type="protein sequence ID" value="KLV25057.1"/>
    <property type="molecule type" value="Genomic_DNA"/>
</dbReference>
<dbReference type="RefSeq" id="WP_047943397.1">
    <property type="nucleotide sequence ID" value="NZ_CP053989.1"/>
</dbReference>
<reference evidence="1 2" key="1">
    <citation type="submission" date="2015-05" db="EMBL/GenBank/DDBJ databases">
        <title>Whole genome sequence and identification of bacterial endophytes from Costus igneus.</title>
        <authorList>
            <person name="Lee Y.P."/>
            <person name="Gan H.M."/>
            <person name="Eng W."/>
            <person name="Wheatley M.S."/>
            <person name="Caraballo A."/>
            <person name="Polter S."/>
            <person name="Savka M.A."/>
            <person name="Hudson A.O."/>
        </authorList>
    </citation>
    <scope>NUCLEOTIDE SEQUENCE [LARGE SCALE GENOMIC DNA]</scope>
    <source>
        <strain evidence="1 2">RIT379</strain>
    </source>
</reference>